<evidence type="ECO:0000313" key="2">
    <source>
        <dbReference type="Proteomes" id="UP000245626"/>
    </source>
</evidence>
<dbReference type="EMBL" id="KZ819686">
    <property type="protein sequence ID" value="PWN54406.1"/>
    <property type="molecule type" value="Genomic_DNA"/>
</dbReference>
<evidence type="ECO:0000313" key="1">
    <source>
        <dbReference type="EMBL" id="PWN54406.1"/>
    </source>
</evidence>
<name>A0ACD0P8U1_9BASI</name>
<keyword evidence="2" id="KW-1185">Reference proteome</keyword>
<proteinExistence type="predicted"/>
<accession>A0ACD0P8U1</accession>
<gene>
    <name evidence="1" type="ORF">IE53DRAFT_308419</name>
</gene>
<sequence>MKGDVTIALIGPLNTKLAEYSHAARLLSSFGCRSTLLDTTTIDTDERWQSELVQSLPTDSSVISPRQLFKLGLAEDDDGRSNLTAIIARGCLATLKSMLTTDQLDGIASLGGSQTTSLAASVMRDPAFHVGLPKLCLSTMVASDTGSYVGESDIVMFPSIVDISGTLNQISKAVVFNAMAAMAGMAQRRKFELIGNKDSSIETLGGQPERPAIAVSMFGVTTACVTKADSVLVQKGYEPIVFHATGSGGKSMERLCTQGRFAGVLDITTTELVDEMLGGVLSAGPSRLTAAASQNIPQVVSVGAMDMINFGRYDTVPSAFVEQGRRIHRHNDQVTLVRTSVEESRDLGRRMVEQIAKGRESRREDLDRAPVKIFFPLKGVSAIDGEGLPFEDREARMALLEGIREGIRELEAASDIEVIERESHINDASFAEDAAEALAQLVSARR</sequence>
<reference evidence="1 2" key="1">
    <citation type="journal article" date="2018" name="Mol. Biol. Evol.">
        <title>Broad Genomic Sampling Reveals a Smut Pathogenic Ancestry of the Fungal Clade Ustilaginomycotina.</title>
        <authorList>
            <person name="Kijpornyongpan T."/>
            <person name="Mondo S.J."/>
            <person name="Barry K."/>
            <person name="Sandor L."/>
            <person name="Lee J."/>
            <person name="Lipzen A."/>
            <person name="Pangilinan J."/>
            <person name="LaButti K."/>
            <person name="Hainaut M."/>
            <person name="Henrissat B."/>
            <person name="Grigoriev I.V."/>
            <person name="Spatafora J.W."/>
            <person name="Aime M.C."/>
        </authorList>
    </citation>
    <scope>NUCLEOTIDE SEQUENCE [LARGE SCALE GENOMIC DNA]</scope>
    <source>
        <strain evidence="1 2">SA 807</strain>
    </source>
</reference>
<dbReference type="Proteomes" id="UP000245626">
    <property type="component" value="Unassembled WGS sequence"/>
</dbReference>
<organism evidence="1 2">
    <name type="scientific">Violaceomyces palustris</name>
    <dbReference type="NCBI Taxonomy" id="1673888"/>
    <lineage>
        <taxon>Eukaryota</taxon>
        <taxon>Fungi</taxon>
        <taxon>Dikarya</taxon>
        <taxon>Basidiomycota</taxon>
        <taxon>Ustilaginomycotina</taxon>
        <taxon>Ustilaginomycetes</taxon>
        <taxon>Violaceomycetales</taxon>
        <taxon>Violaceomycetaceae</taxon>
        <taxon>Violaceomyces</taxon>
    </lineage>
</organism>
<protein>
    <submittedName>
        <fullName evidence="1">UPF0261-domain-containing protein</fullName>
    </submittedName>
</protein>